<dbReference type="CDD" id="cd01949">
    <property type="entry name" value="GGDEF"/>
    <property type="match status" value="1"/>
</dbReference>
<dbReference type="InterPro" id="IPR029787">
    <property type="entry name" value="Nucleotide_cyclase"/>
</dbReference>
<keyword evidence="6" id="KW-1185">Reference proteome</keyword>
<keyword evidence="1" id="KW-1133">Transmembrane helix</keyword>
<evidence type="ECO:0000313" key="5">
    <source>
        <dbReference type="EMBL" id="MDY0747866.1"/>
    </source>
</evidence>
<evidence type="ECO:0000259" key="3">
    <source>
        <dbReference type="PROSITE" id="PS50113"/>
    </source>
</evidence>
<name>A0ABU5DNI9_9BURK</name>
<dbReference type="Pfam" id="PF00989">
    <property type="entry name" value="PAS"/>
    <property type="match status" value="1"/>
</dbReference>
<dbReference type="SMART" id="SM00267">
    <property type="entry name" value="GGDEF"/>
    <property type="match status" value="1"/>
</dbReference>
<organism evidence="5 6">
    <name type="scientific">Roseateles agri</name>
    <dbReference type="NCBI Taxonomy" id="3098619"/>
    <lineage>
        <taxon>Bacteria</taxon>
        <taxon>Pseudomonadati</taxon>
        <taxon>Pseudomonadota</taxon>
        <taxon>Betaproteobacteria</taxon>
        <taxon>Burkholderiales</taxon>
        <taxon>Sphaerotilaceae</taxon>
        <taxon>Roseateles</taxon>
    </lineage>
</organism>
<accession>A0ABU5DNI9</accession>
<dbReference type="InterPro" id="IPR000014">
    <property type="entry name" value="PAS"/>
</dbReference>
<dbReference type="RefSeq" id="WP_320425835.1">
    <property type="nucleotide sequence ID" value="NZ_JAXCLA010000009.1"/>
</dbReference>
<dbReference type="InterPro" id="IPR001610">
    <property type="entry name" value="PAC"/>
</dbReference>
<evidence type="ECO:0000256" key="1">
    <source>
        <dbReference type="SAM" id="Phobius"/>
    </source>
</evidence>
<dbReference type="PROSITE" id="PS50113">
    <property type="entry name" value="PAC"/>
    <property type="match status" value="1"/>
</dbReference>
<dbReference type="SMART" id="SM00086">
    <property type="entry name" value="PAC"/>
    <property type="match status" value="1"/>
</dbReference>
<dbReference type="InterPro" id="IPR000700">
    <property type="entry name" value="PAS-assoc_C"/>
</dbReference>
<feature type="domain" description="PAS" evidence="2">
    <location>
        <begin position="149"/>
        <end position="220"/>
    </location>
</feature>
<dbReference type="EMBL" id="JAXCLA010000009">
    <property type="protein sequence ID" value="MDY0747866.1"/>
    <property type="molecule type" value="Genomic_DNA"/>
</dbReference>
<keyword evidence="1" id="KW-0472">Membrane</keyword>
<feature type="domain" description="GGDEF" evidence="4">
    <location>
        <begin position="310"/>
        <end position="446"/>
    </location>
</feature>
<gene>
    <name evidence="5" type="ORF">SNE35_25410</name>
</gene>
<dbReference type="NCBIfam" id="TIGR00254">
    <property type="entry name" value="GGDEF"/>
    <property type="match status" value="1"/>
</dbReference>
<dbReference type="GO" id="GO:0052621">
    <property type="term" value="F:diguanylate cyclase activity"/>
    <property type="evidence" value="ECO:0007669"/>
    <property type="project" value="UniProtKB-EC"/>
</dbReference>
<proteinExistence type="predicted"/>
<dbReference type="InterPro" id="IPR043128">
    <property type="entry name" value="Rev_trsase/Diguanyl_cyclase"/>
</dbReference>
<dbReference type="Gene3D" id="3.30.70.270">
    <property type="match status" value="1"/>
</dbReference>
<feature type="transmembrane region" description="Helical" evidence="1">
    <location>
        <begin position="54"/>
        <end position="72"/>
    </location>
</feature>
<dbReference type="InterPro" id="IPR000160">
    <property type="entry name" value="GGDEF_dom"/>
</dbReference>
<dbReference type="SUPFAM" id="SSF55073">
    <property type="entry name" value="Nucleotide cyclase"/>
    <property type="match status" value="1"/>
</dbReference>
<dbReference type="PANTHER" id="PTHR44757">
    <property type="entry name" value="DIGUANYLATE CYCLASE DGCP"/>
    <property type="match status" value="1"/>
</dbReference>
<feature type="domain" description="PAC" evidence="3">
    <location>
        <begin position="228"/>
        <end position="278"/>
    </location>
</feature>
<dbReference type="EC" id="2.7.7.65" evidence="5"/>
<evidence type="ECO:0000259" key="2">
    <source>
        <dbReference type="PROSITE" id="PS50112"/>
    </source>
</evidence>
<reference evidence="5 6" key="1">
    <citation type="submission" date="2023-11" db="EMBL/GenBank/DDBJ databases">
        <title>Paucibacter sp. nov., isolated from fresh soil in Korea.</title>
        <authorList>
            <person name="Le N.T.T."/>
        </authorList>
    </citation>
    <scope>NUCLEOTIDE SEQUENCE [LARGE SCALE GENOMIC DNA]</scope>
    <source>
        <strain evidence="5 6">R3-3</strain>
    </source>
</reference>
<evidence type="ECO:0000259" key="4">
    <source>
        <dbReference type="PROSITE" id="PS50887"/>
    </source>
</evidence>
<sequence>MPEPTSPHRPQTGRPWSMRRRMILGVALAQATLLTLIAVDLLVRPPTPQHSLPARAAFYVLVGALLAALLAWQVERIMRRRATELLSLVEGFRGGSPQIPPDAVNRVDRMAAAFNVMLETLVDRERALKEANAALEARVVERTAELAESETTLRAILEHANDAFVQMDQQGRVTAWNEMAQRTFGWRPAEAIGRPLEELIIPPQQREAHRQGLARYLATGEARMLVDNRVEVVGCRRDGQEIQVEVSLRVRKRGDASFFDAFLRDITERKQLERTLELQATTDQLTGLPNRRSLLQSLPKAMRRAQRSGRPLALIFLDLDGFKSVNDSFGHEAGDHVLIEFARRLRGAVRETDTPARLAGDEFVVILEGLVAGEDDAARVAEKVLVASRVPYEIGEGQWLPLSASLGVSVYSPDEKISAEDLLARSDEAMYRSKHGGKGRVSSWAQL</sequence>
<dbReference type="Gene3D" id="3.30.450.20">
    <property type="entry name" value="PAS domain"/>
    <property type="match status" value="1"/>
</dbReference>
<evidence type="ECO:0000313" key="6">
    <source>
        <dbReference type="Proteomes" id="UP001285263"/>
    </source>
</evidence>
<dbReference type="PROSITE" id="PS50112">
    <property type="entry name" value="PAS"/>
    <property type="match status" value="1"/>
</dbReference>
<dbReference type="InterPro" id="IPR035965">
    <property type="entry name" value="PAS-like_dom_sf"/>
</dbReference>
<dbReference type="InterPro" id="IPR013767">
    <property type="entry name" value="PAS_fold"/>
</dbReference>
<keyword evidence="1" id="KW-0812">Transmembrane</keyword>
<keyword evidence="5" id="KW-0548">Nucleotidyltransferase</keyword>
<dbReference type="Proteomes" id="UP001285263">
    <property type="component" value="Unassembled WGS sequence"/>
</dbReference>
<comment type="caution">
    <text evidence="5">The sequence shown here is derived from an EMBL/GenBank/DDBJ whole genome shotgun (WGS) entry which is preliminary data.</text>
</comment>
<dbReference type="InterPro" id="IPR052155">
    <property type="entry name" value="Biofilm_reg_signaling"/>
</dbReference>
<protein>
    <submittedName>
        <fullName evidence="5">Diguanylate cyclase</fullName>
        <ecNumber evidence="5">2.7.7.65</ecNumber>
    </submittedName>
</protein>
<dbReference type="NCBIfam" id="TIGR00229">
    <property type="entry name" value="sensory_box"/>
    <property type="match status" value="1"/>
</dbReference>
<keyword evidence="5" id="KW-0808">Transferase</keyword>
<dbReference type="SMART" id="SM00091">
    <property type="entry name" value="PAS"/>
    <property type="match status" value="1"/>
</dbReference>
<dbReference type="CDD" id="cd00130">
    <property type="entry name" value="PAS"/>
    <property type="match status" value="1"/>
</dbReference>
<dbReference type="Pfam" id="PF00990">
    <property type="entry name" value="GGDEF"/>
    <property type="match status" value="1"/>
</dbReference>
<dbReference type="PROSITE" id="PS50887">
    <property type="entry name" value="GGDEF"/>
    <property type="match status" value="1"/>
</dbReference>
<dbReference type="PANTHER" id="PTHR44757:SF2">
    <property type="entry name" value="BIOFILM ARCHITECTURE MAINTENANCE PROTEIN MBAA"/>
    <property type="match status" value="1"/>
</dbReference>
<dbReference type="SUPFAM" id="SSF55785">
    <property type="entry name" value="PYP-like sensor domain (PAS domain)"/>
    <property type="match status" value="1"/>
</dbReference>